<gene>
    <name evidence="1" type="ORF">FEV53_08040</name>
</gene>
<dbReference type="OrthoDB" id="5597599at2"/>
<dbReference type="AlphaFoldDB" id="A0A547Q5L8"/>
<keyword evidence="2" id="KW-1185">Reference proteome</keyword>
<evidence type="ECO:0000313" key="1">
    <source>
        <dbReference type="EMBL" id="TRD21681.1"/>
    </source>
</evidence>
<comment type="caution">
    <text evidence="1">The sequence shown here is derived from an EMBL/GenBank/DDBJ whole genome shotgun (WGS) entry which is preliminary data.</text>
</comment>
<organism evidence="1 2">
    <name type="scientific">Palleronia caenipelagi</name>
    <dbReference type="NCBI Taxonomy" id="2489174"/>
    <lineage>
        <taxon>Bacteria</taxon>
        <taxon>Pseudomonadati</taxon>
        <taxon>Pseudomonadota</taxon>
        <taxon>Alphaproteobacteria</taxon>
        <taxon>Rhodobacterales</taxon>
        <taxon>Roseobacteraceae</taxon>
        <taxon>Palleronia</taxon>
    </lineage>
</organism>
<evidence type="ECO:0008006" key="3">
    <source>
        <dbReference type="Google" id="ProtNLM"/>
    </source>
</evidence>
<dbReference type="RefSeq" id="WP_142834291.1">
    <property type="nucleotide sequence ID" value="NZ_VFSV01000010.1"/>
</dbReference>
<dbReference type="InterPro" id="IPR022025">
    <property type="entry name" value="Amidoligase_2"/>
</dbReference>
<proteinExistence type="predicted"/>
<dbReference type="EMBL" id="VFSV01000010">
    <property type="protein sequence ID" value="TRD21681.1"/>
    <property type="molecule type" value="Genomic_DNA"/>
</dbReference>
<evidence type="ECO:0000313" key="2">
    <source>
        <dbReference type="Proteomes" id="UP000318590"/>
    </source>
</evidence>
<name>A0A547Q5L8_9RHOB</name>
<sequence length="318" mass="35422">MTHIAHLPNPNTRDGAPRRVGIEVECGGLPEDDLARTLARRLGGEAREKAPYEWIVTGSELGEVEVLLDTALRKSVESDLEKSGLDLGRSVIPVEFVTEPILPEQIETLDSVCQDLIKDGAFGTNEGIALGYGVHLNVALASTELDAIQPTLTAFALMEDWMRDRMNIDASRRLLPFINPYSADLVDALCDRDTDWTLERLMDAYLEHAGSRNHGLDALPLFKSLDEDRVVSAVPEMADKGARPAWHYRLPDCRLGEEGWSIALEWNRWCAVETVAADTNLMAQLMDAWRDYRNRTVPVPGLWGKTSAEILDQAVTFR</sequence>
<protein>
    <recommendedName>
        <fullName evidence="3">Amidoligase enzyme</fullName>
    </recommendedName>
</protein>
<dbReference type="Proteomes" id="UP000318590">
    <property type="component" value="Unassembled WGS sequence"/>
</dbReference>
<dbReference type="Pfam" id="PF12224">
    <property type="entry name" value="Amidoligase_2"/>
    <property type="match status" value="1"/>
</dbReference>
<accession>A0A547Q5L8</accession>
<reference evidence="1 2" key="1">
    <citation type="submission" date="2019-06" db="EMBL/GenBank/DDBJ databases">
        <title>Paenimaribius caenipelagi gen. nov., sp. nov., isolated from a tidal flat.</title>
        <authorList>
            <person name="Yoon J.-H."/>
        </authorList>
    </citation>
    <scope>NUCLEOTIDE SEQUENCE [LARGE SCALE GENOMIC DNA]</scope>
    <source>
        <strain evidence="1 2">JBTF-M29</strain>
    </source>
</reference>